<dbReference type="NCBIfam" id="TIGR00125">
    <property type="entry name" value="cyt_tran_rel"/>
    <property type="match status" value="1"/>
</dbReference>
<evidence type="ECO:0000256" key="2">
    <source>
        <dbReference type="ARBA" id="ARBA00005019"/>
    </source>
</evidence>
<comment type="similarity">
    <text evidence="3 11">Belongs to the NadD family.</text>
</comment>
<dbReference type="RefSeq" id="WP_377004220.1">
    <property type="nucleotide sequence ID" value="NZ_JBHSGG010000023.1"/>
</dbReference>
<dbReference type="PANTHER" id="PTHR21342">
    <property type="entry name" value="PHOSPHOPANTETHEINE ADENYLYLTRANSFERASE"/>
    <property type="match status" value="1"/>
</dbReference>
<dbReference type="SUPFAM" id="SSF52374">
    <property type="entry name" value="Nucleotidylyl transferase"/>
    <property type="match status" value="1"/>
</dbReference>
<dbReference type="Proteomes" id="UP001595892">
    <property type="component" value="Unassembled WGS sequence"/>
</dbReference>
<keyword evidence="5 11" id="KW-0808">Transferase</keyword>
<protein>
    <recommendedName>
        <fullName evidence="11">Probable nicotinate-nucleotide adenylyltransferase</fullName>
        <ecNumber evidence="11">2.7.7.18</ecNumber>
    </recommendedName>
    <alternativeName>
        <fullName evidence="11">Deamido-NAD(+) diphosphorylase</fullName>
    </alternativeName>
    <alternativeName>
        <fullName evidence="11">Deamido-NAD(+) pyrophosphorylase</fullName>
    </alternativeName>
    <alternativeName>
        <fullName evidence="11">Nicotinate mononucleotide adenylyltransferase</fullName>
        <shortName evidence="11">NaMN adenylyltransferase</shortName>
    </alternativeName>
</protein>
<comment type="pathway">
    <text evidence="2 11">Cofactor biosynthesis; NAD(+) biosynthesis; deamido-NAD(+) from nicotinate D-ribonucleotide: step 1/1.</text>
</comment>
<dbReference type="CDD" id="cd02165">
    <property type="entry name" value="NMNAT"/>
    <property type="match status" value="1"/>
</dbReference>
<evidence type="ECO:0000256" key="7">
    <source>
        <dbReference type="ARBA" id="ARBA00022741"/>
    </source>
</evidence>
<comment type="catalytic activity">
    <reaction evidence="10 11">
        <text>nicotinate beta-D-ribonucleotide + ATP + H(+) = deamido-NAD(+) + diphosphate</text>
        <dbReference type="Rhea" id="RHEA:22860"/>
        <dbReference type="ChEBI" id="CHEBI:15378"/>
        <dbReference type="ChEBI" id="CHEBI:30616"/>
        <dbReference type="ChEBI" id="CHEBI:33019"/>
        <dbReference type="ChEBI" id="CHEBI:57502"/>
        <dbReference type="ChEBI" id="CHEBI:58437"/>
        <dbReference type="EC" id="2.7.7.18"/>
    </reaction>
</comment>
<dbReference type="InterPro" id="IPR005248">
    <property type="entry name" value="NadD/NMNAT"/>
</dbReference>
<dbReference type="EMBL" id="JBHSGG010000023">
    <property type="protein sequence ID" value="MFC4728195.1"/>
    <property type="molecule type" value="Genomic_DNA"/>
</dbReference>
<dbReference type="EC" id="2.7.7.18" evidence="11"/>
<evidence type="ECO:0000313" key="13">
    <source>
        <dbReference type="EMBL" id="MFC4728195.1"/>
    </source>
</evidence>
<evidence type="ECO:0000259" key="12">
    <source>
        <dbReference type="Pfam" id="PF01467"/>
    </source>
</evidence>
<dbReference type="PANTHER" id="PTHR21342:SF0">
    <property type="entry name" value="BIFUNCTIONAL NMN ADENYLYLTRANSFERASE_NUDIX HYDROLASE"/>
    <property type="match status" value="1"/>
</dbReference>
<dbReference type="InterPro" id="IPR014729">
    <property type="entry name" value="Rossmann-like_a/b/a_fold"/>
</dbReference>
<keyword evidence="6 11" id="KW-0548">Nucleotidyltransferase</keyword>
<accession>A0ABV9NMD3</accession>
<comment type="caution">
    <text evidence="13">The sequence shown here is derived from an EMBL/GenBank/DDBJ whole genome shotgun (WGS) entry which is preliminary data.</text>
</comment>
<dbReference type="GO" id="GO:0004515">
    <property type="term" value="F:nicotinate-nucleotide adenylyltransferase activity"/>
    <property type="evidence" value="ECO:0007669"/>
    <property type="project" value="UniProtKB-EC"/>
</dbReference>
<reference evidence="14" key="1">
    <citation type="journal article" date="2019" name="Int. J. Syst. Evol. Microbiol.">
        <title>The Global Catalogue of Microorganisms (GCM) 10K type strain sequencing project: providing services to taxonomists for standard genome sequencing and annotation.</title>
        <authorList>
            <consortium name="The Broad Institute Genomics Platform"/>
            <consortium name="The Broad Institute Genome Sequencing Center for Infectious Disease"/>
            <person name="Wu L."/>
            <person name="Ma J."/>
        </authorList>
    </citation>
    <scope>NUCLEOTIDE SEQUENCE [LARGE SCALE GENOMIC DNA]</scope>
    <source>
        <strain evidence="14">CGMCC 1.13574</strain>
    </source>
</reference>
<evidence type="ECO:0000256" key="9">
    <source>
        <dbReference type="ARBA" id="ARBA00023027"/>
    </source>
</evidence>
<keyword evidence="7 11" id="KW-0547">Nucleotide-binding</keyword>
<gene>
    <name evidence="11 13" type="primary">nadD</name>
    <name evidence="13" type="ORF">ACFO3Q_08445</name>
</gene>
<name>A0ABV9NMD3_9GAMM</name>
<evidence type="ECO:0000256" key="8">
    <source>
        <dbReference type="ARBA" id="ARBA00022840"/>
    </source>
</evidence>
<sequence length="215" mass="23027">MAGAPIVLYGGTFDPVHNGHLAVARAARDALEAEVRLLPAADPPHRPPPGAPAPVRVALLRDAVAEEPGLVVDTCELDRSGRSYTADTLDAWRRRAGPETPLVWLLGADAFRSLPAWYRWPALLDLAHWVPAGRPGYALDALDPALARELAVRRVDAPGALRTAPGGRIWMLDLPLRDESATAVRDAIAAGSSGWETQVPAPVAARIRAERLYGQ</sequence>
<keyword evidence="8 11" id="KW-0067">ATP-binding</keyword>
<evidence type="ECO:0000256" key="5">
    <source>
        <dbReference type="ARBA" id="ARBA00022679"/>
    </source>
</evidence>
<evidence type="ECO:0000313" key="14">
    <source>
        <dbReference type="Proteomes" id="UP001595892"/>
    </source>
</evidence>
<proteinExistence type="inferred from homology"/>
<dbReference type="InterPro" id="IPR004821">
    <property type="entry name" value="Cyt_trans-like"/>
</dbReference>
<evidence type="ECO:0000256" key="4">
    <source>
        <dbReference type="ARBA" id="ARBA00022642"/>
    </source>
</evidence>
<dbReference type="Pfam" id="PF01467">
    <property type="entry name" value="CTP_transf_like"/>
    <property type="match status" value="1"/>
</dbReference>
<dbReference type="NCBIfam" id="NF000839">
    <property type="entry name" value="PRK00071.1-1"/>
    <property type="match status" value="1"/>
</dbReference>
<keyword evidence="4 11" id="KW-0662">Pyridine nucleotide biosynthesis</keyword>
<evidence type="ECO:0000256" key="3">
    <source>
        <dbReference type="ARBA" id="ARBA00009014"/>
    </source>
</evidence>
<evidence type="ECO:0000256" key="11">
    <source>
        <dbReference type="HAMAP-Rule" id="MF_00244"/>
    </source>
</evidence>
<evidence type="ECO:0000256" key="1">
    <source>
        <dbReference type="ARBA" id="ARBA00002324"/>
    </source>
</evidence>
<evidence type="ECO:0000256" key="6">
    <source>
        <dbReference type="ARBA" id="ARBA00022695"/>
    </source>
</evidence>
<comment type="function">
    <text evidence="1 11">Catalyzes the reversible adenylation of nicotinate mononucleotide (NaMN) to nicotinic acid adenine dinucleotide (NaAD).</text>
</comment>
<organism evidence="13 14">
    <name type="scientific">Coralloluteibacterium thermophilum</name>
    <dbReference type="NCBI Taxonomy" id="2707049"/>
    <lineage>
        <taxon>Bacteria</taxon>
        <taxon>Pseudomonadati</taxon>
        <taxon>Pseudomonadota</taxon>
        <taxon>Gammaproteobacteria</taxon>
        <taxon>Lysobacterales</taxon>
        <taxon>Lysobacteraceae</taxon>
        <taxon>Coralloluteibacterium</taxon>
    </lineage>
</organism>
<feature type="domain" description="Cytidyltransferase-like" evidence="12">
    <location>
        <begin position="8"/>
        <end position="185"/>
    </location>
</feature>
<keyword evidence="9 11" id="KW-0520">NAD</keyword>
<dbReference type="Gene3D" id="3.40.50.620">
    <property type="entry name" value="HUPs"/>
    <property type="match status" value="1"/>
</dbReference>
<dbReference type="NCBIfam" id="TIGR00482">
    <property type="entry name" value="nicotinate (nicotinamide) nucleotide adenylyltransferase"/>
    <property type="match status" value="1"/>
</dbReference>
<evidence type="ECO:0000256" key="10">
    <source>
        <dbReference type="ARBA" id="ARBA00048721"/>
    </source>
</evidence>
<keyword evidence="14" id="KW-1185">Reference proteome</keyword>
<dbReference type="HAMAP" id="MF_00244">
    <property type="entry name" value="NaMN_adenylyltr"/>
    <property type="match status" value="1"/>
</dbReference>